<accession>A0A4R7V885</accession>
<name>A0A4R7V885_9PSEU</name>
<dbReference type="EMBL" id="SOCP01000014">
    <property type="protein sequence ID" value="TDV44276.1"/>
    <property type="molecule type" value="Genomic_DNA"/>
</dbReference>
<sequence length="207" mass="22033">MDTAPWWGSGLFTLGGGLLATTATVTLGILNRRTERRRLARTEKIAAYPELLGAATRLAELAVWPDTADPRDRVAEIERLVDRIAFFAPSSVSTTLGPVLASAHELAGLVTRIRADSSPGHGDRIDRRLAPHHRDAVDRLREAVAAFTNAARADLEIRTPYTPIDTQGDAAGTISERAGSREPGAGSREPGAGSRELGRALGLCHAA</sequence>
<evidence type="ECO:0000313" key="3">
    <source>
        <dbReference type="EMBL" id="TDV44276.1"/>
    </source>
</evidence>
<dbReference type="AlphaFoldDB" id="A0A4R7V885"/>
<reference evidence="3 4" key="1">
    <citation type="submission" date="2019-03" db="EMBL/GenBank/DDBJ databases">
        <title>Genomic Encyclopedia of Archaeal and Bacterial Type Strains, Phase II (KMG-II): from individual species to whole genera.</title>
        <authorList>
            <person name="Goeker M."/>
        </authorList>
    </citation>
    <scope>NUCLEOTIDE SEQUENCE [LARGE SCALE GENOMIC DNA]</scope>
    <source>
        <strain evidence="3 4">DSM 45499</strain>
    </source>
</reference>
<keyword evidence="4" id="KW-1185">Reference proteome</keyword>
<dbReference type="Proteomes" id="UP000294927">
    <property type="component" value="Unassembled WGS sequence"/>
</dbReference>
<comment type="caution">
    <text evidence="3">The sequence shown here is derived from an EMBL/GenBank/DDBJ whole genome shotgun (WGS) entry which is preliminary data.</text>
</comment>
<proteinExistence type="predicted"/>
<gene>
    <name evidence="3" type="ORF">CLV71_114186</name>
</gene>
<keyword evidence="2" id="KW-0812">Transmembrane</keyword>
<evidence type="ECO:0000313" key="4">
    <source>
        <dbReference type="Proteomes" id="UP000294927"/>
    </source>
</evidence>
<evidence type="ECO:0000256" key="1">
    <source>
        <dbReference type="SAM" id="MobiDB-lite"/>
    </source>
</evidence>
<dbReference type="OrthoDB" id="5194393at2"/>
<keyword evidence="2" id="KW-1133">Transmembrane helix</keyword>
<feature type="region of interest" description="Disordered" evidence="1">
    <location>
        <begin position="160"/>
        <end position="197"/>
    </location>
</feature>
<dbReference type="RefSeq" id="WP_133906704.1">
    <property type="nucleotide sequence ID" value="NZ_SOCP01000014.1"/>
</dbReference>
<keyword evidence="2" id="KW-0472">Membrane</keyword>
<organism evidence="3 4">
    <name type="scientific">Actinophytocola oryzae</name>
    <dbReference type="NCBI Taxonomy" id="502181"/>
    <lineage>
        <taxon>Bacteria</taxon>
        <taxon>Bacillati</taxon>
        <taxon>Actinomycetota</taxon>
        <taxon>Actinomycetes</taxon>
        <taxon>Pseudonocardiales</taxon>
        <taxon>Pseudonocardiaceae</taxon>
    </lineage>
</organism>
<evidence type="ECO:0000256" key="2">
    <source>
        <dbReference type="SAM" id="Phobius"/>
    </source>
</evidence>
<feature type="transmembrane region" description="Helical" evidence="2">
    <location>
        <begin position="6"/>
        <end position="30"/>
    </location>
</feature>
<protein>
    <submittedName>
        <fullName evidence="3">Uncharacterized protein</fullName>
    </submittedName>
</protein>